<protein>
    <recommendedName>
        <fullName evidence="10">Imidazole glycerol phosphate synthase subunit HisH</fullName>
        <ecNumber evidence="10">4.3.2.10</ecNumber>
    </recommendedName>
    <alternativeName>
        <fullName evidence="10">IGP synthase glutaminase subunit</fullName>
        <ecNumber evidence="10">3.5.1.2</ecNumber>
    </alternativeName>
    <alternativeName>
        <fullName evidence="10">IGP synthase subunit HisH</fullName>
    </alternativeName>
    <alternativeName>
        <fullName evidence="10">ImGP synthase subunit HisH</fullName>
        <shortName evidence="10">IGPS subunit HisH</shortName>
    </alternativeName>
</protein>
<comment type="subunit">
    <text evidence="2 10">Heterodimer of HisH and HisF.</text>
</comment>
<organism evidence="13 14">
    <name type="scientific">Chthoniobacter flavus Ellin428</name>
    <dbReference type="NCBI Taxonomy" id="497964"/>
    <lineage>
        <taxon>Bacteria</taxon>
        <taxon>Pseudomonadati</taxon>
        <taxon>Verrucomicrobiota</taxon>
        <taxon>Spartobacteria</taxon>
        <taxon>Chthoniobacterales</taxon>
        <taxon>Chthoniobacteraceae</taxon>
        <taxon>Chthoniobacter</taxon>
    </lineage>
</organism>
<feature type="active site" evidence="10 11">
    <location>
        <position position="181"/>
    </location>
</feature>
<evidence type="ECO:0000256" key="3">
    <source>
        <dbReference type="ARBA" id="ARBA00022605"/>
    </source>
</evidence>
<comment type="catalytic activity">
    <reaction evidence="8 10">
        <text>5-[(5-phospho-1-deoxy-D-ribulos-1-ylimino)methylamino]-1-(5-phospho-beta-D-ribosyl)imidazole-4-carboxamide + L-glutamine = D-erythro-1-(imidazol-4-yl)glycerol 3-phosphate + 5-amino-1-(5-phospho-beta-D-ribosyl)imidazole-4-carboxamide + L-glutamate + H(+)</text>
        <dbReference type="Rhea" id="RHEA:24793"/>
        <dbReference type="ChEBI" id="CHEBI:15378"/>
        <dbReference type="ChEBI" id="CHEBI:29985"/>
        <dbReference type="ChEBI" id="CHEBI:58278"/>
        <dbReference type="ChEBI" id="CHEBI:58359"/>
        <dbReference type="ChEBI" id="CHEBI:58475"/>
        <dbReference type="ChEBI" id="CHEBI:58525"/>
        <dbReference type="EC" id="4.3.2.10"/>
    </reaction>
</comment>
<accession>B4CY25</accession>
<dbReference type="GO" id="GO:0005737">
    <property type="term" value="C:cytoplasm"/>
    <property type="evidence" value="ECO:0007669"/>
    <property type="project" value="UniProtKB-SubCell"/>
</dbReference>
<dbReference type="SUPFAM" id="SSF52317">
    <property type="entry name" value="Class I glutamine amidotransferase-like"/>
    <property type="match status" value="1"/>
</dbReference>
<dbReference type="NCBIfam" id="TIGR01855">
    <property type="entry name" value="IMP_synth_hisH"/>
    <property type="match status" value="1"/>
</dbReference>
<evidence type="ECO:0000256" key="9">
    <source>
        <dbReference type="ARBA" id="ARBA00049534"/>
    </source>
</evidence>
<evidence type="ECO:0000256" key="4">
    <source>
        <dbReference type="ARBA" id="ARBA00022801"/>
    </source>
</evidence>
<keyword evidence="7 10" id="KW-0456">Lyase</keyword>
<dbReference type="InterPro" id="IPR017926">
    <property type="entry name" value="GATASE"/>
</dbReference>
<dbReference type="EC" id="4.3.2.10" evidence="10"/>
<comment type="subcellular location">
    <subcellularLocation>
        <location evidence="10">Cytoplasm</location>
    </subcellularLocation>
</comment>
<evidence type="ECO:0000256" key="1">
    <source>
        <dbReference type="ARBA" id="ARBA00005091"/>
    </source>
</evidence>
<dbReference type="EC" id="3.5.1.2" evidence="10"/>
<feature type="active site" evidence="10 11">
    <location>
        <position position="183"/>
    </location>
</feature>
<dbReference type="HAMAP" id="MF_00278">
    <property type="entry name" value="HisH"/>
    <property type="match status" value="1"/>
</dbReference>
<comment type="function">
    <text evidence="10">IGPS catalyzes the conversion of PRFAR and glutamine to IGP, AICAR and glutamate. The HisH subunit catalyzes the hydrolysis of glutamine to glutamate and ammonia as part of the synthesis of IGP and AICAR. The resulting ammonia molecule is channeled to the active site of HisF.</text>
</comment>
<dbReference type="PIRSF" id="PIRSF000495">
    <property type="entry name" value="Amidotransf_hisH"/>
    <property type="match status" value="1"/>
</dbReference>
<dbReference type="FunCoup" id="B4CY25">
    <property type="interactions" value="317"/>
</dbReference>
<evidence type="ECO:0000256" key="11">
    <source>
        <dbReference type="PIRSR" id="PIRSR000495-1"/>
    </source>
</evidence>
<proteinExistence type="inferred from homology"/>
<keyword evidence="10" id="KW-0963">Cytoplasm</keyword>
<dbReference type="PROSITE" id="PS51273">
    <property type="entry name" value="GATASE_TYPE_1"/>
    <property type="match status" value="1"/>
</dbReference>
<dbReference type="PANTHER" id="PTHR42701:SF1">
    <property type="entry name" value="IMIDAZOLE GLYCEROL PHOSPHATE SYNTHASE SUBUNIT HISH"/>
    <property type="match status" value="1"/>
</dbReference>
<dbReference type="AlphaFoldDB" id="B4CY25"/>
<dbReference type="GO" id="GO:0000105">
    <property type="term" value="P:L-histidine biosynthetic process"/>
    <property type="evidence" value="ECO:0007669"/>
    <property type="project" value="UniProtKB-UniRule"/>
</dbReference>
<keyword evidence="14" id="KW-1185">Reference proteome</keyword>
<dbReference type="Gene3D" id="3.40.50.880">
    <property type="match status" value="1"/>
</dbReference>
<gene>
    <name evidence="10" type="primary">hisH</name>
    <name evidence="13" type="ORF">CfE428DRAFT_1466</name>
</gene>
<evidence type="ECO:0000256" key="5">
    <source>
        <dbReference type="ARBA" id="ARBA00022962"/>
    </source>
</evidence>
<reference evidence="13 14" key="1">
    <citation type="journal article" date="2011" name="J. Bacteriol.">
        <title>Genome sequence of Chthoniobacter flavus Ellin428, an aerobic heterotrophic soil bacterium.</title>
        <authorList>
            <person name="Kant R."/>
            <person name="van Passel M.W."/>
            <person name="Palva A."/>
            <person name="Lucas S."/>
            <person name="Lapidus A."/>
            <person name="Glavina Del Rio T."/>
            <person name="Dalin E."/>
            <person name="Tice H."/>
            <person name="Bruce D."/>
            <person name="Goodwin L."/>
            <person name="Pitluck S."/>
            <person name="Larimer F.W."/>
            <person name="Land M.L."/>
            <person name="Hauser L."/>
            <person name="Sangwan P."/>
            <person name="de Vos W.M."/>
            <person name="Janssen P.H."/>
            <person name="Smidt H."/>
        </authorList>
    </citation>
    <scope>NUCLEOTIDE SEQUENCE [LARGE SCALE GENOMIC DNA]</scope>
    <source>
        <strain evidence="13 14">Ellin428</strain>
    </source>
</reference>
<dbReference type="UniPathway" id="UPA00031">
    <property type="reaction ID" value="UER00010"/>
</dbReference>
<dbReference type="eggNOG" id="COG0118">
    <property type="taxonomic scope" value="Bacteria"/>
</dbReference>
<name>B4CY25_9BACT</name>
<evidence type="ECO:0000259" key="12">
    <source>
        <dbReference type="Pfam" id="PF00117"/>
    </source>
</evidence>
<dbReference type="GO" id="GO:0004359">
    <property type="term" value="F:glutaminase activity"/>
    <property type="evidence" value="ECO:0007669"/>
    <property type="project" value="UniProtKB-EC"/>
</dbReference>
<evidence type="ECO:0000256" key="2">
    <source>
        <dbReference type="ARBA" id="ARBA00011152"/>
    </source>
</evidence>
<comment type="catalytic activity">
    <reaction evidence="9 10">
        <text>L-glutamine + H2O = L-glutamate + NH4(+)</text>
        <dbReference type="Rhea" id="RHEA:15889"/>
        <dbReference type="ChEBI" id="CHEBI:15377"/>
        <dbReference type="ChEBI" id="CHEBI:28938"/>
        <dbReference type="ChEBI" id="CHEBI:29985"/>
        <dbReference type="ChEBI" id="CHEBI:58359"/>
        <dbReference type="EC" id="3.5.1.2"/>
    </reaction>
</comment>
<sequence length="207" mass="22328">MLALIDYGSGNIHSVINALRREHADVELISDPARLADAEGVVLPGVGAFGDCVQGLQSRGIWEPIAEWLAADKPFLGICVGYQMLFDESEESPGVRGFGFFPGKVKRFGTPGLKVPQIGWNQLDLRSHPLWRGLPVRPHVYFVHSYFPAPQVDADVTAFSTYGETFAASAARGRVAGVQFHPEKSQAVGLGILRNFIASVPASAAAR</sequence>
<dbReference type="EMBL" id="ABVL01000003">
    <property type="protein sequence ID" value="EDY21173.1"/>
    <property type="molecule type" value="Genomic_DNA"/>
</dbReference>
<dbReference type="Proteomes" id="UP000005824">
    <property type="component" value="Unassembled WGS sequence"/>
</dbReference>
<dbReference type="InterPro" id="IPR010139">
    <property type="entry name" value="Imidazole-glycPsynth_HisH"/>
</dbReference>
<feature type="active site" description="Nucleophile" evidence="10 11">
    <location>
        <position position="79"/>
    </location>
</feature>
<dbReference type="InParanoid" id="B4CY25"/>
<evidence type="ECO:0000256" key="10">
    <source>
        <dbReference type="HAMAP-Rule" id="MF_00278"/>
    </source>
</evidence>
<evidence type="ECO:0000313" key="14">
    <source>
        <dbReference type="Proteomes" id="UP000005824"/>
    </source>
</evidence>
<keyword evidence="3 10" id="KW-0028">Amino-acid biosynthesis</keyword>
<dbReference type="PANTHER" id="PTHR42701">
    <property type="entry name" value="IMIDAZOLE GLYCEROL PHOSPHATE SYNTHASE SUBUNIT HISH"/>
    <property type="match status" value="1"/>
</dbReference>
<dbReference type="RefSeq" id="WP_006978792.1">
    <property type="nucleotide sequence ID" value="NZ_ABVL01000003.1"/>
</dbReference>
<dbReference type="Pfam" id="PF00117">
    <property type="entry name" value="GATase"/>
    <property type="match status" value="1"/>
</dbReference>
<evidence type="ECO:0000256" key="8">
    <source>
        <dbReference type="ARBA" id="ARBA00047838"/>
    </source>
</evidence>
<evidence type="ECO:0000256" key="7">
    <source>
        <dbReference type="ARBA" id="ARBA00023239"/>
    </source>
</evidence>
<keyword evidence="5 10" id="KW-0315">Glutamine amidotransferase</keyword>
<comment type="pathway">
    <text evidence="1 10">Amino-acid biosynthesis; L-histidine biosynthesis; L-histidine from 5-phospho-alpha-D-ribose 1-diphosphate: step 5/9.</text>
</comment>
<keyword evidence="4 10" id="KW-0378">Hydrolase</keyword>
<dbReference type="InterPro" id="IPR029062">
    <property type="entry name" value="Class_I_gatase-like"/>
</dbReference>
<dbReference type="STRING" id="497964.CfE428DRAFT_1466"/>
<dbReference type="GO" id="GO:0000107">
    <property type="term" value="F:imidazoleglycerol-phosphate synthase activity"/>
    <property type="evidence" value="ECO:0007669"/>
    <property type="project" value="UniProtKB-UniRule"/>
</dbReference>
<feature type="domain" description="Glutamine amidotransferase" evidence="12">
    <location>
        <begin position="4"/>
        <end position="197"/>
    </location>
</feature>
<dbReference type="GO" id="GO:0016829">
    <property type="term" value="F:lyase activity"/>
    <property type="evidence" value="ECO:0007669"/>
    <property type="project" value="UniProtKB-KW"/>
</dbReference>
<dbReference type="PROSITE" id="PS51274">
    <property type="entry name" value="GATASE_COBBQ"/>
    <property type="match status" value="1"/>
</dbReference>
<keyword evidence="6 10" id="KW-0368">Histidine biosynthesis</keyword>
<evidence type="ECO:0000313" key="13">
    <source>
        <dbReference type="EMBL" id="EDY21173.1"/>
    </source>
</evidence>
<keyword evidence="13" id="KW-0808">Transferase</keyword>
<dbReference type="CDD" id="cd01748">
    <property type="entry name" value="GATase1_IGP_Synthase"/>
    <property type="match status" value="1"/>
</dbReference>
<evidence type="ECO:0000256" key="6">
    <source>
        <dbReference type="ARBA" id="ARBA00023102"/>
    </source>
</evidence>
<comment type="caution">
    <text evidence="13">The sequence shown here is derived from an EMBL/GenBank/DDBJ whole genome shotgun (WGS) entry which is preliminary data.</text>
</comment>